<keyword evidence="8" id="KW-1185">Reference proteome</keyword>
<keyword evidence="3" id="KW-0539">Nucleus</keyword>
<evidence type="ECO:0000256" key="1">
    <source>
        <dbReference type="ARBA" id="ARBA00004123"/>
    </source>
</evidence>
<dbReference type="PANTHER" id="PTHR22940:SF5">
    <property type="entry name" value="PROTEIN TIMELESS"/>
    <property type="match status" value="1"/>
</dbReference>
<feature type="compositionally biased region" description="Polar residues" evidence="4">
    <location>
        <begin position="810"/>
        <end position="820"/>
    </location>
</feature>
<dbReference type="Pfam" id="PF04821">
    <property type="entry name" value="TIMELESS"/>
    <property type="match status" value="1"/>
</dbReference>
<feature type="region of interest" description="Disordered" evidence="4">
    <location>
        <begin position="564"/>
        <end position="599"/>
    </location>
</feature>
<dbReference type="EMBL" id="CAKKLH010000292">
    <property type="protein sequence ID" value="CAH0109270.1"/>
    <property type="molecule type" value="Genomic_DNA"/>
</dbReference>
<evidence type="ECO:0000313" key="8">
    <source>
        <dbReference type="Proteomes" id="UP000789390"/>
    </source>
</evidence>
<accession>A0A8J2WRZ3</accession>
<evidence type="ECO:0000259" key="5">
    <source>
        <dbReference type="Pfam" id="PF04821"/>
    </source>
</evidence>
<protein>
    <submittedName>
        <fullName evidence="7">Uncharacterized protein</fullName>
    </submittedName>
</protein>
<dbReference type="InterPro" id="IPR044998">
    <property type="entry name" value="Timeless"/>
</dbReference>
<comment type="similarity">
    <text evidence="2">Belongs to the timeless family.</text>
</comment>
<dbReference type="GO" id="GO:0009649">
    <property type="term" value="P:entrainment of circadian clock"/>
    <property type="evidence" value="ECO:0007669"/>
    <property type="project" value="TreeGrafter"/>
</dbReference>
<dbReference type="GO" id="GO:0006281">
    <property type="term" value="P:DNA repair"/>
    <property type="evidence" value="ECO:0007669"/>
    <property type="project" value="TreeGrafter"/>
</dbReference>
<dbReference type="OrthoDB" id="6429365at2759"/>
<evidence type="ECO:0000256" key="4">
    <source>
        <dbReference type="SAM" id="MobiDB-lite"/>
    </source>
</evidence>
<dbReference type="GO" id="GO:0048511">
    <property type="term" value="P:rhythmic process"/>
    <property type="evidence" value="ECO:0007669"/>
    <property type="project" value="UniProtKB-KW"/>
</dbReference>
<comment type="caution">
    <text evidence="7">The sequence shown here is derived from an EMBL/GenBank/DDBJ whole genome shotgun (WGS) entry which is preliminary data.</text>
</comment>
<dbReference type="GO" id="GO:0043111">
    <property type="term" value="P:replication fork arrest"/>
    <property type="evidence" value="ECO:0007669"/>
    <property type="project" value="TreeGrafter"/>
</dbReference>
<dbReference type="Pfam" id="PF05029">
    <property type="entry name" value="TIMELESS_C"/>
    <property type="match status" value="1"/>
</dbReference>
<evidence type="ECO:0000259" key="6">
    <source>
        <dbReference type="Pfam" id="PF05029"/>
    </source>
</evidence>
<sequence>MDWMALSGGAPSYVHIPLGTYYNRTYYISDQCSTCLEDLLMQLQADDLKSHSRRLGLDFADIINKDLKPMLISFYKDEPTIFRSTVKLLVGLTMPIRCLTFLETSNRRMPSSAIICQLRHLLYRAKKAFLDPRTTRAIIVHVKLLLENQPLTLEETQSVNFCLALLRNVLHIPERPSIRFQHQQQNQIVCNLFAQGLGPFLLRLLECPHRDEWVGTITQVISVLFKGRSAENIRDGLRNVQVDIVTSESSKKDDKITAKGNQKILRREASRGYNTLVGNLHQQIVSQGHVLPMDEAQFFWLIAYFLRFAPLLKLHMDHVKDVLNIEILTYVTWRVVGESETLDKLSFRTASIDSPRDSHVRRLHRGVTAIREYLQVLEVYSLAVGGPTGQSDQVDSDESRGIKEWTRKLDNYLPVMRDLRQVFLLLLRQYNPKFQDRQYLRDVITANHLLLTALQRTADFSTCGGSFDLKEHLKQFCTHAIVAKYGTALEDFRSNETLVNKSIFTFLHRVNGDLGRIDLLLEPVIIHAFGNICRSEEKFNICEDWNDLIQVVIQTFIRNQQNCDHRRSEGTSNRLSDQVNPSSTKPSKQTASDHSNPPFGQLRTSIETLLDQLRNSGFQRQLDWIQSSLLTTCSAKLGTYEGKNYCNPIACLSLRKNLPCPIVPWTEVEASALRSNRFFYLLQQLGLLPVSRDAGFYPCIPHDWSPDILFKVALIFSPIDQKMVDFDLSLVIKTNVQIPTYSLLRQSTTNSGDSSLRQITQPNLETDECLTRTPAPLTRTEVSGRVLEWVRDQQSRIRGSKPEGEDTDDCTSIVSDRSII</sequence>
<dbReference type="InterPro" id="IPR007725">
    <property type="entry name" value="TIMELESS_C"/>
</dbReference>
<organism evidence="7 8">
    <name type="scientific">Daphnia galeata</name>
    <dbReference type="NCBI Taxonomy" id="27404"/>
    <lineage>
        <taxon>Eukaryota</taxon>
        <taxon>Metazoa</taxon>
        <taxon>Ecdysozoa</taxon>
        <taxon>Arthropoda</taxon>
        <taxon>Crustacea</taxon>
        <taxon>Branchiopoda</taxon>
        <taxon>Diplostraca</taxon>
        <taxon>Cladocera</taxon>
        <taxon>Anomopoda</taxon>
        <taxon>Daphniidae</taxon>
        <taxon>Daphnia</taxon>
    </lineage>
</organism>
<dbReference type="Proteomes" id="UP000789390">
    <property type="component" value="Unassembled WGS sequence"/>
</dbReference>
<comment type="subcellular location">
    <subcellularLocation>
        <location evidence="1">Nucleus</location>
    </subcellularLocation>
</comment>
<dbReference type="GO" id="GO:0003677">
    <property type="term" value="F:DNA binding"/>
    <property type="evidence" value="ECO:0007669"/>
    <property type="project" value="TreeGrafter"/>
</dbReference>
<evidence type="ECO:0000313" key="7">
    <source>
        <dbReference type="EMBL" id="CAH0109270.1"/>
    </source>
</evidence>
<feature type="domain" description="Timeless N-terminal" evidence="5">
    <location>
        <begin position="25"/>
        <end position="269"/>
    </location>
</feature>
<reference evidence="7" key="1">
    <citation type="submission" date="2021-11" db="EMBL/GenBank/DDBJ databases">
        <authorList>
            <person name="Schell T."/>
        </authorList>
    </citation>
    <scope>NUCLEOTIDE SEQUENCE</scope>
    <source>
        <strain evidence="7">M5</strain>
    </source>
</reference>
<gene>
    <name evidence="7" type="ORF">DGAL_LOCUS12742</name>
</gene>
<feature type="domain" description="Timeless C-terminal" evidence="6">
    <location>
        <begin position="609"/>
        <end position="709"/>
    </location>
</feature>
<feature type="region of interest" description="Disordered" evidence="4">
    <location>
        <begin position="794"/>
        <end position="820"/>
    </location>
</feature>
<dbReference type="GO" id="GO:0031298">
    <property type="term" value="C:replication fork protection complex"/>
    <property type="evidence" value="ECO:0007669"/>
    <property type="project" value="TreeGrafter"/>
</dbReference>
<dbReference type="AlphaFoldDB" id="A0A8J2WRZ3"/>
<dbReference type="PANTHER" id="PTHR22940">
    <property type="entry name" value="TIMEOUT/TIMELESS-2"/>
    <property type="match status" value="1"/>
</dbReference>
<feature type="compositionally biased region" description="Basic and acidic residues" evidence="4">
    <location>
        <begin position="794"/>
        <end position="804"/>
    </location>
</feature>
<evidence type="ECO:0000256" key="3">
    <source>
        <dbReference type="ARBA" id="ARBA00023242"/>
    </source>
</evidence>
<name>A0A8J2WRZ3_9CRUS</name>
<dbReference type="GO" id="GO:0000076">
    <property type="term" value="P:DNA replication checkpoint signaling"/>
    <property type="evidence" value="ECO:0007669"/>
    <property type="project" value="TreeGrafter"/>
</dbReference>
<feature type="compositionally biased region" description="Polar residues" evidence="4">
    <location>
        <begin position="570"/>
        <end position="595"/>
    </location>
</feature>
<proteinExistence type="inferred from homology"/>
<dbReference type="InterPro" id="IPR006906">
    <property type="entry name" value="Timeless_N"/>
</dbReference>
<evidence type="ECO:0000256" key="2">
    <source>
        <dbReference type="ARBA" id="ARBA00008174"/>
    </source>
</evidence>